<name>A0A4R2PT50_9PSEU</name>
<dbReference type="AlphaFoldDB" id="A0A4R2PT50"/>
<dbReference type="Proteomes" id="UP000294911">
    <property type="component" value="Unassembled WGS sequence"/>
</dbReference>
<dbReference type="RefSeq" id="WP_132881367.1">
    <property type="nucleotide sequence ID" value="NZ_SLXQ01000032.1"/>
</dbReference>
<protein>
    <submittedName>
        <fullName evidence="1">Uncharacterized protein</fullName>
    </submittedName>
</protein>
<dbReference type="EMBL" id="SLXQ01000032">
    <property type="protein sequence ID" value="TCP39162.1"/>
    <property type="molecule type" value="Genomic_DNA"/>
</dbReference>
<sequence length="79" mass="8803">MIPSNVRCRFITTMRRDRCGEESRGSRRVARACAQTRRLAFERGGELCYLRDDAVAFGLEHGSLVIGGGVGVDTRKQMV</sequence>
<keyword evidence="2" id="KW-1185">Reference proteome</keyword>
<gene>
    <name evidence="1" type="ORF">EV191_1322</name>
</gene>
<proteinExistence type="predicted"/>
<comment type="caution">
    <text evidence="1">The sequence shown here is derived from an EMBL/GenBank/DDBJ whole genome shotgun (WGS) entry which is preliminary data.</text>
</comment>
<organism evidence="1 2">
    <name type="scientific">Tamaricihabitans halophyticus</name>
    <dbReference type="NCBI Taxonomy" id="1262583"/>
    <lineage>
        <taxon>Bacteria</taxon>
        <taxon>Bacillati</taxon>
        <taxon>Actinomycetota</taxon>
        <taxon>Actinomycetes</taxon>
        <taxon>Pseudonocardiales</taxon>
        <taxon>Pseudonocardiaceae</taxon>
        <taxon>Tamaricihabitans</taxon>
    </lineage>
</organism>
<evidence type="ECO:0000313" key="1">
    <source>
        <dbReference type="EMBL" id="TCP39162.1"/>
    </source>
</evidence>
<evidence type="ECO:0000313" key="2">
    <source>
        <dbReference type="Proteomes" id="UP000294911"/>
    </source>
</evidence>
<accession>A0A4R2PT50</accession>
<reference evidence="1 2" key="1">
    <citation type="submission" date="2019-03" db="EMBL/GenBank/DDBJ databases">
        <title>Genomic Encyclopedia of Type Strains, Phase IV (KMG-IV): sequencing the most valuable type-strain genomes for metagenomic binning, comparative biology and taxonomic classification.</title>
        <authorList>
            <person name="Goeker M."/>
        </authorList>
    </citation>
    <scope>NUCLEOTIDE SEQUENCE [LARGE SCALE GENOMIC DNA]</scope>
    <source>
        <strain evidence="1 2">DSM 45765</strain>
    </source>
</reference>